<evidence type="ECO:0000313" key="7">
    <source>
        <dbReference type="Proteomes" id="UP000740754"/>
    </source>
</evidence>
<keyword evidence="7" id="KW-1185">Reference proteome</keyword>
<dbReference type="EMBL" id="JAAXKX010000013">
    <property type="protein sequence ID" value="NKN33558.1"/>
    <property type="molecule type" value="Genomic_DNA"/>
</dbReference>
<feature type="domain" description="Cytochrome c" evidence="5">
    <location>
        <begin position="285"/>
        <end position="469"/>
    </location>
</feature>
<keyword evidence="2 4" id="KW-0479">Metal-binding</keyword>
<proteinExistence type="predicted"/>
<dbReference type="InterPro" id="IPR051395">
    <property type="entry name" value="Cytochrome_c_Peroxidase/MauG"/>
</dbReference>
<evidence type="ECO:0000256" key="2">
    <source>
        <dbReference type="ARBA" id="ARBA00022723"/>
    </source>
</evidence>
<evidence type="ECO:0000259" key="5">
    <source>
        <dbReference type="PROSITE" id="PS51007"/>
    </source>
</evidence>
<evidence type="ECO:0000256" key="3">
    <source>
        <dbReference type="ARBA" id="ARBA00023004"/>
    </source>
</evidence>
<sequence>MHWRDRRWWTWGLLALVLAGCDRPGEKAEAGRIAAAEQRPGDPVRGRDALLNRAVVTCGPPHAAYAARAAAAEAPALNPAGRTGRNAELPYMLTAHVDPAGVELVTSNCLGCHAAPLEGELVIGLGNEFLDLTEDPLVAIEALGAGLAPGPERAAWRRWADRVGRVADYMMTDTVGVNSANNLTLALMAHRDPQTLAWSDAPLIAPPPTRPLPVSVPPWWHLAKKHALFYNGEGRGDHVRYMMLASTTCTDSVAEARAIDAWFVDVRAYLATLRPPPYPYPIDTELARVGARVFADRCASCHGTQGADGRYPNKLVALGKVGTDPALARAAFADADRFLDWFHDSFYGELGRSRPGLGYVAPPLDGIWATAPYLHNGAVPTLADLLESGARPAFWRHQRSGQALPEYDTERLGWRYRRLAAGKSAAMSWEERKHIYDTSLHGYGNQGHDFGDRLDPAARRALLEYLKTL</sequence>
<organism evidence="6 7">
    <name type="scientific">Marichromatium bheemlicum</name>
    <dbReference type="NCBI Taxonomy" id="365339"/>
    <lineage>
        <taxon>Bacteria</taxon>
        <taxon>Pseudomonadati</taxon>
        <taxon>Pseudomonadota</taxon>
        <taxon>Gammaproteobacteria</taxon>
        <taxon>Chromatiales</taxon>
        <taxon>Chromatiaceae</taxon>
        <taxon>Marichromatium</taxon>
    </lineage>
</organism>
<accession>A0ABX1I8G4</accession>
<dbReference type="PROSITE" id="PS51007">
    <property type="entry name" value="CYTC"/>
    <property type="match status" value="1"/>
</dbReference>
<keyword evidence="3 4" id="KW-0408">Iron</keyword>
<dbReference type="PANTHER" id="PTHR30600:SF9">
    <property type="entry name" value="BLR7738 PROTEIN"/>
    <property type="match status" value="1"/>
</dbReference>
<dbReference type="SUPFAM" id="SSF46626">
    <property type="entry name" value="Cytochrome c"/>
    <property type="match status" value="1"/>
</dbReference>
<dbReference type="InterPro" id="IPR009056">
    <property type="entry name" value="Cyt_c-like_dom"/>
</dbReference>
<gene>
    <name evidence="6" type="ORF">HF203_10000</name>
</gene>
<comment type="caution">
    <text evidence="6">The sequence shown here is derived from an EMBL/GenBank/DDBJ whole genome shotgun (WGS) entry which is preliminary data.</text>
</comment>
<evidence type="ECO:0000256" key="4">
    <source>
        <dbReference type="PROSITE-ProRule" id="PRU00433"/>
    </source>
</evidence>
<dbReference type="Gene3D" id="1.10.760.10">
    <property type="entry name" value="Cytochrome c-like domain"/>
    <property type="match status" value="1"/>
</dbReference>
<evidence type="ECO:0000256" key="1">
    <source>
        <dbReference type="ARBA" id="ARBA00022617"/>
    </source>
</evidence>
<keyword evidence="1 4" id="KW-0349">Heme</keyword>
<dbReference type="InterPro" id="IPR036909">
    <property type="entry name" value="Cyt_c-like_dom_sf"/>
</dbReference>
<reference evidence="6 7" key="1">
    <citation type="submission" date="2020-04" db="EMBL/GenBank/DDBJ databases">
        <title>Draft Whole-Genome sequence of Marichromatium bheemlicum DSM 18632, type strain.</title>
        <authorList>
            <person name="Kyndt J.A."/>
            <person name="Meyer T.E."/>
        </authorList>
    </citation>
    <scope>NUCLEOTIDE SEQUENCE [LARGE SCALE GENOMIC DNA]</scope>
    <source>
        <strain evidence="6 7">DSM 18632</strain>
    </source>
</reference>
<dbReference type="Proteomes" id="UP000740754">
    <property type="component" value="Unassembled WGS sequence"/>
</dbReference>
<protein>
    <submittedName>
        <fullName evidence="6">C-type cytochrome</fullName>
    </submittedName>
</protein>
<dbReference type="Pfam" id="PF21419">
    <property type="entry name" value="RoxA-like_Cyt-c"/>
    <property type="match status" value="1"/>
</dbReference>
<evidence type="ECO:0000313" key="6">
    <source>
        <dbReference type="EMBL" id="NKN33558.1"/>
    </source>
</evidence>
<dbReference type="PROSITE" id="PS51257">
    <property type="entry name" value="PROKAR_LIPOPROTEIN"/>
    <property type="match status" value="1"/>
</dbReference>
<dbReference type="PANTHER" id="PTHR30600">
    <property type="entry name" value="CYTOCHROME C PEROXIDASE-RELATED"/>
    <property type="match status" value="1"/>
</dbReference>
<name>A0ABX1I8G4_9GAMM</name>